<dbReference type="InterPro" id="IPR001789">
    <property type="entry name" value="Sig_transdc_resp-reg_receiver"/>
</dbReference>
<dbReference type="InterPro" id="IPR036097">
    <property type="entry name" value="HisK_dim/P_sf"/>
</dbReference>
<dbReference type="GO" id="GO:0043565">
    <property type="term" value="F:sequence-specific DNA binding"/>
    <property type="evidence" value="ECO:0007669"/>
    <property type="project" value="InterPro"/>
</dbReference>
<evidence type="ECO:0000259" key="16">
    <source>
        <dbReference type="PROSITE" id="PS50110"/>
    </source>
</evidence>
<evidence type="ECO:0000313" key="17">
    <source>
        <dbReference type="EMBL" id="HCK24927.1"/>
    </source>
</evidence>
<dbReference type="SUPFAM" id="SSF63829">
    <property type="entry name" value="Calcium-dependent phosphotriesterase"/>
    <property type="match status" value="1"/>
</dbReference>
<dbReference type="InterPro" id="IPR013783">
    <property type="entry name" value="Ig-like_fold"/>
</dbReference>
<evidence type="ECO:0000256" key="12">
    <source>
        <dbReference type="PROSITE-ProRule" id="PRU00169"/>
    </source>
</evidence>
<dbReference type="InterPro" id="IPR004358">
    <property type="entry name" value="Sig_transdc_His_kin-like_C"/>
</dbReference>
<dbReference type="SUPFAM" id="SSF50998">
    <property type="entry name" value="Quinoprotein alcohol dehydrogenase-like"/>
    <property type="match status" value="1"/>
</dbReference>
<gene>
    <name evidence="17" type="ORF">DHW31_09140</name>
</gene>
<dbReference type="Gene3D" id="3.30.565.10">
    <property type="entry name" value="Histidine kinase-like ATPase, C-terminal domain"/>
    <property type="match status" value="1"/>
</dbReference>
<dbReference type="InterPro" id="IPR009057">
    <property type="entry name" value="Homeodomain-like_sf"/>
</dbReference>
<dbReference type="Pfam" id="PF00072">
    <property type="entry name" value="Response_reg"/>
    <property type="match status" value="1"/>
</dbReference>
<feature type="domain" description="Response regulatory" evidence="16">
    <location>
        <begin position="1117"/>
        <end position="1232"/>
    </location>
</feature>
<sequence>MQKRCFAQYITWLFFLITAIVSVHAENRDLITRLKFKQLSTINGLPTNEVRRLYQDKDGYIWIATTSGLCLYDAYQVKIYKSNLYSPNLFSNNNIRCVSEDNDHNLWIGTNNGVNILNKRTGAIRQILDNRFHNSVVNTIKTTRSGVTFIGTDRELFRYDAHLDSCVICVSETDKDLNSRLYNVQHLYEDSQDQLWIATSYGLIRYDVARNKYHLYSLPSAHFVFEDSKHRIWVGTYGSGLYLMENPYQPSEVVWHSFNHRSGDANSLGDNVVYAMEEDLNTKTLWVGTRSGLSILEYKPSGTQFINYQPGRNSSFFSFNEVNAIIRDNQGIMWLGMLGGGVGYVSTNKPMFQLDALPDVKETLTSNAVRSILVDHTGMLWMGIGSYGFIVKNPKTGEWKHYRDYPDFAEYPDLPTINTFMQSRYDHKIWLGTFNSGIYIFDGNQRPGHRVSRIVQYTHDWLPSSCVYGIKEDSNRNYWIATRSGLALYTAARKGYNLTQNVYPGFFYCVEQDSKGYIWAGSGSYGVLRITSSGSAPEDVRFTEYSPRNGKLNCSDVQCIYQDSKKRLWLGTDGGGLNLYDAAQDKFVAVSSLLNIPGDGVFSIQEDKLGNLWMGTNVGLIKLSIQNGVDKGTYRLYTREFGLQGNIFLRGASFKSKSGELFFGGHNGYNYFYPESVKDNGIQLPIAITDIKIYNQSWGALDKETKSEISKYAPGYTQEIVLDYNQNNFSIEFAALNYVAPMQCMYAYRLKGFDKEWQYTDASRRFAYYNNLDAGTYEFELKASNEGGIWTDKPLSIKVVILPPPWKTWWAYTIYFILLIGIAYYFYKVAKNRIALKNLVHLKEIERSKSEELNHAKLQFFTNITHELLTPLTIISATVDELKMQSPQHTDLYGVMNNNIRRLIRLLQQILEFRKAETGNLKLKVSPGDVAAFVKNEAECFLPLVKKRKLHFSVICDPESIMGYFDPDKLDKILYNLLSNAAKYNNAGGFVQVNLSYDSDKDFILLRVRDNGKGISEEGKKNLFKRFYEGDYRKFNTIGTGIGLALTKDLVELHGGSISVESEIDKGTTFFVRLPIDKSYFKDEEVDEETLPAQKTISGMDDNTSHVVRASGNKPHSILLLEDNSELLQLMVRLLGRDYNVFTGANGKEGLEILENEDIDLVVSDIMMPEMDGIEVCRYIKERLDYSHIPIILLTAKNTEEDRAEAYESGADAFISKPFNLPVLHARIKNLLKYKERMARDFKNQLVFEVKDLHYTSLDEEFMQRAIECVNKHLSDPDFDQPQFIEEMGTSKSTLYKKLKSLTGLNTSAFIRNIRLKAACQIMEEKHSIRISELAYAVGFNDPKYFSACFKKEFGMLPSEYIERFVPDNTTL</sequence>
<dbReference type="PANTHER" id="PTHR43547:SF2">
    <property type="entry name" value="HYBRID SIGNAL TRANSDUCTION HISTIDINE KINASE C"/>
    <property type="match status" value="1"/>
</dbReference>
<protein>
    <recommendedName>
        <fullName evidence="2">histidine kinase</fullName>
        <ecNumber evidence="2">2.7.13.3</ecNumber>
    </recommendedName>
</protein>
<evidence type="ECO:0000259" key="14">
    <source>
        <dbReference type="PROSITE" id="PS01124"/>
    </source>
</evidence>
<evidence type="ECO:0000256" key="3">
    <source>
        <dbReference type="ARBA" id="ARBA00022553"/>
    </source>
</evidence>
<dbReference type="CDD" id="cd00082">
    <property type="entry name" value="HisKA"/>
    <property type="match status" value="1"/>
</dbReference>
<dbReference type="FunFam" id="3.30.565.10:FF:000037">
    <property type="entry name" value="Hybrid sensor histidine kinase/response regulator"/>
    <property type="match status" value="1"/>
</dbReference>
<evidence type="ECO:0000256" key="13">
    <source>
        <dbReference type="SAM" id="Phobius"/>
    </source>
</evidence>
<evidence type="ECO:0000256" key="10">
    <source>
        <dbReference type="ARBA" id="ARBA00023125"/>
    </source>
</evidence>
<keyword evidence="13" id="KW-1133">Transmembrane helix</keyword>
<dbReference type="InterPro" id="IPR018060">
    <property type="entry name" value="HTH_AraC"/>
</dbReference>
<dbReference type="Pfam" id="PF07495">
    <property type="entry name" value="Y_Y_Y"/>
    <property type="match status" value="1"/>
</dbReference>
<evidence type="ECO:0000256" key="7">
    <source>
        <dbReference type="ARBA" id="ARBA00022840"/>
    </source>
</evidence>
<feature type="domain" description="Histidine kinase" evidence="15">
    <location>
        <begin position="863"/>
        <end position="1078"/>
    </location>
</feature>
<feature type="domain" description="HTH araC/xylS-type" evidence="14">
    <location>
        <begin position="1264"/>
        <end position="1364"/>
    </location>
</feature>
<name>A0A3D2SF99_9BACE</name>
<dbReference type="GO" id="GO:0000155">
    <property type="term" value="F:phosphorelay sensor kinase activity"/>
    <property type="evidence" value="ECO:0007669"/>
    <property type="project" value="InterPro"/>
</dbReference>
<dbReference type="Pfam" id="PF00512">
    <property type="entry name" value="HisKA"/>
    <property type="match status" value="1"/>
</dbReference>
<organism evidence="17 18">
    <name type="scientific">Bacteroides graminisolvens</name>
    <dbReference type="NCBI Taxonomy" id="477666"/>
    <lineage>
        <taxon>Bacteria</taxon>
        <taxon>Pseudomonadati</taxon>
        <taxon>Bacteroidota</taxon>
        <taxon>Bacteroidia</taxon>
        <taxon>Bacteroidales</taxon>
        <taxon>Bacteroidaceae</taxon>
        <taxon>Bacteroides</taxon>
    </lineage>
</organism>
<dbReference type="CDD" id="cd17574">
    <property type="entry name" value="REC_OmpR"/>
    <property type="match status" value="1"/>
</dbReference>
<evidence type="ECO:0000256" key="4">
    <source>
        <dbReference type="ARBA" id="ARBA00022679"/>
    </source>
</evidence>
<dbReference type="InterPro" id="IPR005467">
    <property type="entry name" value="His_kinase_dom"/>
</dbReference>
<dbReference type="Pfam" id="PF07494">
    <property type="entry name" value="Reg_prop"/>
    <property type="match status" value="4"/>
</dbReference>
<evidence type="ECO:0000256" key="1">
    <source>
        <dbReference type="ARBA" id="ARBA00000085"/>
    </source>
</evidence>
<dbReference type="InterPro" id="IPR011110">
    <property type="entry name" value="Reg_prop"/>
</dbReference>
<dbReference type="PROSITE" id="PS01124">
    <property type="entry name" value="HTH_ARAC_FAMILY_2"/>
    <property type="match status" value="1"/>
</dbReference>
<keyword evidence="9" id="KW-0805">Transcription regulation</keyword>
<dbReference type="SMART" id="SM00448">
    <property type="entry name" value="REC"/>
    <property type="match status" value="1"/>
</dbReference>
<feature type="modified residue" description="4-aspartylphosphate" evidence="12">
    <location>
        <position position="1165"/>
    </location>
</feature>
<keyword evidence="13" id="KW-0812">Transmembrane</keyword>
<dbReference type="Pfam" id="PF12833">
    <property type="entry name" value="HTH_18"/>
    <property type="match status" value="1"/>
</dbReference>
<dbReference type="EMBL" id="DPVG01000336">
    <property type="protein sequence ID" value="HCK24927.1"/>
    <property type="molecule type" value="Genomic_DNA"/>
</dbReference>
<evidence type="ECO:0000256" key="8">
    <source>
        <dbReference type="ARBA" id="ARBA00023012"/>
    </source>
</evidence>
<dbReference type="PROSITE" id="PS00041">
    <property type="entry name" value="HTH_ARAC_FAMILY_1"/>
    <property type="match status" value="1"/>
</dbReference>
<dbReference type="SUPFAM" id="SSF55874">
    <property type="entry name" value="ATPase domain of HSP90 chaperone/DNA topoisomerase II/histidine kinase"/>
    <property type="match status" value="1"/>
</dbReference>
<keyword evidence="4" id="KW-0808">Transferase</keyword>
<evidence type="ECO:0000259" key="15">
    <source>
        <dbReference type="PROSITE" id="PS50109"/>
    </source>
</evidence>
<evidence type="ECO:0000256" key="11">
    <source>
        <dbReference type="ARBA" id="ARBA00023163"/>
    </source>
</evidence>
<dbReference type="SMART" id="SM00342">
    <property type="entry name" value="HTH_ARAC"/>
    <property type="match status" value="1"/>
</dbReference>
<dbReference type="GO" id="GO:0005524">
    <property type="term" value="F:ATP binding"/>
    <property type="evidence" value="ECO:0007669"/>
    <property type="project" value="UniProtKB-KW"/>
</dbReference>
<evidence type="ECO:0000256" key="5">
    <source>
        <dbReference type="ARBA" id="ARBA00022741"/>
    </source>
</evidence>
<dbReference type="InterPro" id="IPR018062">
    <property type="entry name" value="HTH_AraC-typ_CS"/>
</dbReference>
<dbReference type="SMART" id="SM00387">
    <property type="entry name" value="HATPase_c"/>
    <property type="match status" value="1"/>
</dbReference>
<dbReference type="Gene3D" id="1.10.287.130">
    <property type="match status" value="1"/>
</dbReference>
<dbReference type="EC" id="2.7.13.3" evidence="2"/>
<dbReference type="Gene3D" id="2.130.10.10">
    <property type="entry name" value="YVTN repeat-like/Quinoprotein amine dehydrogenase"/>
    <property type="match status" value="2"/>
</dbReference>
<dbReference type="FunFam" id="2.60.40.10:FF:000791">
    <property type="entry name" value="Two-component system sensor histidine kinase/response regulator"/>
    <property type="match status" value="1"/>
</dbReference>
<accession>A0A3D2SF99</accession>
<dbReference type="InterPro" id="IPR015943">
    <property type="entry name" value="WD40/YVTN_repeat-like_dom_sf"/>
</dbReference>
<dbReference type="Gene3D" id="2.60.40.10">
    <property type="entry name" value="Immunoglobulins"/>
    <property type="match status" value="1"/>
</dbReference>
<comment type="catalytic activity">
    <reaction evidence="1">
        <text>ATP + protein L-histidine = ADP + protein N-phospho-L-histidine.</text>
        <dbReference type="EC" id="2.7.13.3"/>
    </reaction>
</comment>
<keyword evidence="5" id="KW-0547">Nucleotide-binding</keyword>
<evidence type="ECO:0000256" key="6">
    <source>
        <dbReference type="ARBA" id="ARBA00022777"/>
    </source>
</evidence>
<feature type="transmembrane region" description="Helical" evidence="13">
    <location>
        <begin position="809"/>
        <end position="827"/>
    </location>
</feature>
<dbReference type="InterPro" id="IPR003594">
    <property type="entry name" value="HATPase_dom"/>
</dbReference>
<dbReference type="SUPFAM" id="SSF46689">
    <property type="entry name" value="Homeodomain-like"/>
    <property type="match status" value="1"/>
</dbReference>
<dbReference type="SMART" id="SM00388">
    <property type="entry name" value="HisKA"/>
    <property type="match status" value="1"/>
</dbReference>
<dbReference type="GO" id="GO:0003700">
    <property type="term" value="F:DNA-binding transcription factor activity"/>
    <property type="evidence" value="ECO:0007669"/>
    <property type="project" value="InterPro"/>
</dbReference>
<evidence type="ECO:0000256" key="9">
    <source>
        <dbReference type="ARBA" id="ARBA00023015"/>
    </source>
</evidence>
<dbReference type="Pfam" id="PF02518">
    <property type="entry name" value="HATPase_c"/>
    <property type="match status" value="1"/>
</dbReference>
<dbReference type="Proteomes" id="UP000263098">
    <property type="component" value="Unassembled WGS sequence"/>
</dbReference>
<proteinExistence type="predicted"/>
<evidence type="ECO:0000313" key="18">
    <source>
        <dbReference type="Proteomes" id="UP000263098"/>
    </source>
</evidence>
<reference evidence="17 18" key="1">
    <citation type="journal article" date="2018" name="Nat. Biotechnol.">
        <title>A standardized bacterial taxonomy based on genome phylogeny substantially revises the tree of life.</title>
        <authorList>
            <person name="Parks D.H."/>
            <person name="Chuvochina M."/>
            <person name="Waite D.W."/>
            <person name="Rinke C."/>
            <person name="Skarshewski A."/>
            <person name="Chaumeil P.A."/>
            <person name="Hugenholtz P."/>
        </authorList>
    </citation>
    <scope>NUCLEOTIDE SEQUENCE [LARGE SCALE GENOMIC DNA]</scope>
    <source>
        <strain evidence="17">UBA9667</strain>
    </source>
</reference>
<dbReference type="PROSITE" id="PS50110">
    <property type="entry name" value="RESPONSE_REGULATORY"/>
    <property type="match status" value="1"/>
</dbReference>
<dbReference type="CDD" id="cd00075">
    <property type="entry name" value="HATPase"/>
    <property type="match status" value="1"/>
</dbReference>
<keyword evidence="10" id="KW-0238">DNA-binding</keyword>
<dbReference type="InterPro" id="IPR036890">
    <property type="entry name" value="HATPase_C_sf"/>
</dbReference>
<dbReference type="PRINTS" id="PR00344">
    <property type="entry name" value="BCTRLSENSOR"/>
</dbReference>
<dbReference type="PROSITE" id="PS50109">
    <property type="entry name" value="HIS_KIN"/>
    <property type="match status" value="1"/>
</dbReference>
<dbReference type="Gene3D" id="1.10.10.60">
    <property type="entry name" value="Homeodomain-like"/>
    <property type="match status" value="1"/>
</dbReference>
<dbReference type="PANTHER" id="PTHR43547">
    <property type="entry name" value="TWO-COMPONENT HISTIDINE KINASE"/>
    <property type="match status" value="1"/>
</dbReference>
<keyword evidence="11" id="KW-0804">Transcription</keyword>
<dbReference type="InterPro" id="IPR011047">
    <property type="entry name" value="Quinoprotein_ADH-like_sf"/>
</dbReference>
<evidence type="ECO:0000256" key="2">
    <source>
        <dbReference type="ARBA" id="ARBA00012438"/>
    </source>
</evidence>
<keyword evidence="3 12" id="KW-0597">Phosphoprotein</keyword>
<keyword evidence="8" id="KW-0902">Two-component regulatory system</keyword>
<dbReference type="SUPFAM" id="SSF47384">
    <property type="entry name" value="Homodimeric domain of signal transducing histidine kinase"/>
    <property type="match status" value="1"/>
</dbReference>
<dbReference type="InterPro" id="IPR003661">
    <property type="entry name" value="HisK_dim/P_dom"/>
</dbReference>
<keyword evidence="6 17" id="KW-0418">Kinase</keyword>
<dbReference type="Gene3D" id="3.40.50.2300">
    <property type="match status" value="1"/>
</dbReference>
<comment type="caution">
    <text evidence="17">The sequence shown here is derived from an EMBL/GenBank/DDBJ whole genome shotgun (WGS) entry which is preliminary data.</text>
</comment>
<dbReference type="SUPFAM" id="SSF52172">
    <property type="entry name" value="CheY-like"/>
    <property type="match status" value="1"/>
</dbReference>
<dbReference type="InterPro" id="IPR011123">
    <property type="entry name" value="Y_Y_Y"/>
</dbReference>
<dbReference type="InterPro" id="IPR011006">
    <property type="entry name" value="CheY-like_superfamily"/>
</dbReference>
<keyword evidence="7" id="KW-0067">ATP-binding</keyword>
<keyword evidence="13" id="KW-0472">Membrane</keyword>